<dbReference type="InterPro" id="IPR009057">
    <property type="entry name" value="Homeodomain-like_sf"/>
</dbReference>
<dbReference type="Proteomes" id="UP000530514">
    <property type="component" value="Unassembled WGS sequence"/>
</dbReference>
<organism evidence="4 5">
    <name type="scientific">Thermoactinomyces daqus</name>
    <dbReference type="NCBI Taxonomy" id="1329516"/>
    <lineage>
        <taxon>Bacteria</taxon>
        <taxon>Bacillati</taxon>
        <taxon>Bacillota</taxon>
        <taxon>Bacilli</taxon>
        <taxon>Bacillales</taxon>
        <taxon>Thermoactinomycetaceae</taxon>
        <taxon>Thermoactinomyces</taxon>
    </lineage>
</organism>
<dbReference type="PANTHER" id="PTHR30055">
    <property type="entry name" value="HTH-TYPE TRANSCRIPTIONAL REGULATOR RUTR"/>
    <property type="match status" value="1"/>
</dbReference>
<dbReference type="EMBL" id="JACEIP010000023">
    <property type="protein sequence ID" value="MBA4543888.1"/>
    <property type="molecule type" value="Genomic_DNA"/>
</dbReference>
<evidence type="ECO:0000256" key="2">
    <source>
        <dbReference type="PROSITE-ProRule" id="PRU00335"/>
    </source>
</evidence>
<feature type="domain" description="HTH tetR-type" evidence="3">
    <location>
        <begin position="10"/>
        <end position="70"/>
    </location>
</feature>
<dbReference type="PROSITE" id="PS50977">
    <property type="entry name" value="HTH_TETR_2"/>
    <property type="match status" value="1"/>
</dbReference>
<dbReference type="OrthoDB" id="9780939at2"/>
<dbReference type="InterPro" id="IPR023772">
    <property type="entry name" value="DNA-bd_HTH_TetR-type_CS"/>
</dbReference>
<dbReference type="Pfam" id="PF00440">
    <property type="entry name" value="TetR_N"/>
    <property type="match status" value="1"/>
</dbReference>
<dbReference type="Gene3D" id="1.10.357.10">
    <property type="entry name" value="Tetracycline Repressor, domain 2"/>
    <property type="match status" value="1"/>
</dbReference>
<proteinExistence type="predicted"/>
<dbReference type="GO" id="GO:0000976">
    <property type="term" value="F:transcription cis-regulatory region binding"/>
    <property type="evidence" value="ECO:0007669"/>
    <property type="project" value="TreeGrafter"/>
</dbReference>
<accession>A0A7W1XC22</accession>
<evidence type="ECO:0000259" key="3">
    <source>
        <dbReference type="PROSITE" id="PS50977"/>
    </source>
</evidence>
<name>A0A7W1XC22_9BACL</name>
<dbReference type="InterPro" id="IPR050109">
    <property type="entry name" value="HTH-type_TetR-like_transc_reg"/>
</dbReference>
<protein>
    <submittedName>
        <fullName evidence="4">TetR/AcrR family transcriptional regulator</fullName>
    </submittedName>
</protein>
<dbReference type="InterPro" id="IPR036271">
    <property type="entry name" value="Tet_transcr_reg_TetR-rel_C_sf"/>
</dbReference>
<dbReference type="SUPFAM" id="SSF46689">
    <property type="entry name" value="Homeodomain-like"/>
    <property type="match status" value="1"/>
</dbReference>
<evidence type="ECO:0000256" key="1">
    <source>
        <dbReference type="ARBA" id="ARBA00023125"/>
    </source>
</evidence>
<comment type="caution">
    <text evidence="4">The sequence shown here is derived from an EMBL/GenBank/DDBJ whole genome shotgun (WGS) entry which is preliminary data.</text>
</comment>
<feature type="DNA-binding region" description="H-T-H motif" evidence="2">
    <location>
        <begin position="33"/>
        <end position="52"/>
    </location>
</feature>
<sequence>MNDLYQQIPAEKREKILQAAIREFAERGYENASTNRIIQEADISKGLLFHYFGSKKHLFLATFDHCVQQYISQMKEVVPASADWPDDIFDRILYLGEIKYRYFLQQPLLYSFLLSAYNEILAKFPREAEQSIAYFQKIAMPFLMEGVDCSKFREDLDVEKAIYLIFLSLNAIAQQLVKQALEQPGKGLDQWEELFNDYKQMLDILKYGVYRTSEKA</sequence>
<dbReference type="PRINTS" id="PR00455">
    <property type="entry name" value="HTHTETR"/>
</dbReference>
<keyword evidence="1 2" id="KW-0238">DNA-binding</keyword>
<dbReference type="Gene3D" id="1.10.10.60">
    <property type="entry name" value="Homeodomain-like"/>
    <property type="match status" value="1"/>
</dbReference>
<dbReference type="PANTHER" id="PTHR30055:SF226">
    <property type="entry name" value="HTH-TYPE TRANSCRIPTIONAL REGULATOR PKSA"/>
    <property type="match status" value="1"/>
</dbReference>
<dbReference type="SUPFAM" id="SSF48498">
    <property type="entry name" value="Tetracyclin repressor-like, C-terminal domain"/>
    <property type="match status" value="1"/>
</dbReference>
<evidence type="ECO:0000313" key="4">
    <source>
        <dbReference type="EMBL" id="MBA4543888.1"/>
    </source>
</evidence>
<dbReference type="AlphaFoldDB" id="A0A7W1XC22"/>
<keyword evidence="5" id="KW-1185">Reference proteome</keyword>
<gene>
    <name evidence="4" type="ORF">H1164_13425</name>
</gene>
<dbReference type="RefSeq" id="WP_033102293.1">
    <property type="nucleotide sequence ID" value="NZ_JACEIP010000023.1"/>
</dbReference>
<dbReference type="InterPro" id="IPR001647">
    <property type="entry name" value="HTH_TetR"/>
</dbReference>
<dbReference type="GO" id="GO:0003700">
    <property type="term" value="F:DNA-binding transcription factor activity"/>
    <property type="evidence" value="ECO:0007669"/>
    <property type="project" value="TreeGrafter"/>
</dbReference>
<reference evidence="4 5" key="1">
    <citation type="submission" date="2020-07" db="EMBL/GenBank/DDBJ databases">
        <authorList>
            <person name="Feng H."/>
        </authorList>
    </citation>
    <scope>NUCLEOTIDE SEQUENCE [LARGE SCALE GENOMIC DNA]</scope>
    <source>
        <strain evidence="5">s-11</strain>
    </source>
</reference>
<evidence type="ECO:0000313" key="5">
    <source>
        <dbReference type="Proteomes" id="UP000530514"/>
    </source>
</evidence>
<dbReference type="PROSITE" id="PS01081">
    <property type="entry name" value="HTH_TETR_1"/>
    <property type="match status" value="1"/>
</dbReference>